<comment type="subcellular location">
    <subcellularLocation>
        <location evidence="1">Membrane</location>
        <topology evidence="1">Multi-pass membrane protein</topology>
    </subcellularLocation>
</comment>
<organism evidence="8 9">
    <name type="scientific">Symbiochloris irregularis</name>
    <dbReference type="NCBI Taxonomy" id="706552"/>
    <lineage>
        <taxon>Eukaryota</taxon>
        <taxon>Viridiplantae</taxon>
        <taxon>Chlorophyta</taxon>
        <taxon>core chlorophytes</taxon>
        <taxon>Trebouxiophyceae</taxon>
        <taxon>Trebouxiales</taxon>
        <taxon>Trebouxiaceae</taxon>
        <taxon>Symbiochloris</taxon>
    </lineage>
</organism>
<dbReference type="InterPro" id="IPR023271">
    <property type="entry name" value="Aquaporin-like"/>
</dbReference>
<feature type="transmembrane region" description="Helical" evidence="7">
    <location>
        <begin position="155"/>
        <end position="177"/>
    </location>
</feature>
<feature type="transmembrane region" description="Helical" evidence="7">
    <location>
        <begin position="113"/>
        <end position="134"/>
    </location>
</feature>
<gene>
    <name evidence="8" type="ORF">WJX73_002446</name>
</gene>
<dbReference type="InterPro" id="IPR000292">
    <property type="entry name" value="For/NO2_transpt"/>
</dbReference>
<comment type="caution">
    <text evidence="8">The sequence shown here is derived from an EMBL/GenBank/DDBJ whole genome shotgun (WGS) entry which is preliminary data.</text>
</comment>
<evidence type="ECO:0000256" key="1">
    <source>
        <dbReference type="ARBA" id="ARBA00004141"/>
    </source>
</evidence>
<dbReference type="AlphaFoldDB" id="A0AAW1NSC5"/>
<dbReference type="PANTHER" id="PTHR30520">
    <property type="entry name" value="FORMATE TRANSPORTER-RELATED"/>
    <property type="match status" value="1"/>
</dbReference>
<reference evidence="8 9" key="1">
    <citation type="journal article" date="2024" name="Nat. Commun.">
        <title>Phylogenomics reveals the evolutionary origins of lichenization in chlorophyte algae.</title>
        <authorList>
            <person name="Puginier C."/>
            <person name="Libourel C."/>
            <person name="Otte J."/>
            <person name="Skaloud P."/>
            <person name="Haon M."/>
            <person name="Grisel S."/>
            <person name="Petersen M."/>
            <person name="Berrin J.G."/>
            <person name="Delaux P.M."/>
            <person name="Dal Grande F."/>
            <person name="Keller J."/>
        </authorList>
    </citation>
    <scope>NUCLEOTIDE SEQUENCE [LARGE SCALE GENOMIC DNA]</scope>
    <source>
        <strain evidence="8 9">SAG 2036</strain>
    </source>
</reference>
<evidence type="ECO:0000256" key="2">
    <source>
        <dbReference type="ARBA" id="ARBA00022692"/>
    </source>
</evidence>
<dbReference type="Proteomes" id="UP001465755">
    <property type="component" value="Unassembled WGS sequence"/>
</dbReference>
<feature type="compositionally biased region" description="Polar residues" evidence="6">
    <location>
        <begin position="282"/>
        <end position="298"/>
    </location>
</feature>
<keyword evidence="2 7" id="KW-0812">Transmembrane</keyword>
<dbReference type="Pfam" id="PF01226">
    <property type="entry name" value="Form_Nir_trans"/>
    <property type="match status" value="1"/>
</dbReference>
<keyword evidence="4 7" id="KW-0472">Membrane</keyword>
<evidence type="ECO:0000256" key="5">
    <source>
        <dbReference type="ARBA" id="ARBA00049660"/>
    </source>
</evidence>
<evidence type="ECO:0000256" key="4">
    <source>
        <dbReference type="ARBA" id="ARBA00023136"/>
    </source>
</evidence>
<name>A0AAW1NSC5_9CHLO</name>
<sequence>MTILEDSVRGGAAFFSHKGAWQVPDSAVRDTRRAEYVDVPYPRNPVIGFLSPPAIYAAVVEHGAEKARQPWWKTFWLGILAGVYLSLGGAFSYSVGGQLPQLMQSNPGLQKLIFAGFGLPLGLGLIIICGAELYTTNAAWLPAALYEGRANFSQLAKNWICSYLGNLAGSLIVVWLVYETYLFESNSAETHVIANMFWVPFAIKLGAPISVGRYIVHSMIPDFIGNTIVAAFFLAGSYAFCYGTLSDRCYRRWLKLRGKDVENFQFKDSYAQDVSAHRGKTNRQSQGPPAAASDSNSV</sequence>
<keyword evidence="9" id="KW-1185">Reference proteome</keyword>
<dbReference type="GO" id="GO:0015499">
    <property type="term" value="F:formate transmembrane transporter activity"/>
    <property type="evidence" value="ECO:0007669"/>
    <property type="project" value="TreeGrafter"/>
</dbReference>
<comment type="similarity">
    <text evidence="5">Belongs to the FNT transporter (TC 1.A.16) family.</text>
</comment>
<dbReference type="PANTHER" id="PTHR30520:SF6">
    <property type="entry name" value="FORMATE_NITRATE FAMILY TRANSPORTER (EUROFUNG)"/>
    <property type="match status" value="1"/>
</dbReference>
<evidence type="ECO:0008006" key="10">
    <source>
        <dbReference type="Google" id="ProtNLM"/>
    </source>
</evidence>
<proteinExistence type="inferred from homology"/>
<feature type="transmembrane region" description="Helical" evidence="7">
    <location>
        <begin position="75"/>
        <end position="93"/>
    </location>
</feature>
<evidence type="ECO:0000313" key="8">
    <source>
        <dbReference type="EMBL" id="KAK9793726.1"/>
    </source>
</evidence>
<feature type="transmembrane region" description="Helical" evidence="7">
    <location>
        <begin position="223"/>
        <end position="245"/>
    </location>
</feature>
<evidence type="ECO:0000256" key="6">
    <source>
        <dbReference type="SAM" id="MobiDB-lite"/>
    </source>
</evidence>
<dbReference type="GO" id="GO:0005886">
    <property type="term" value="C:plasma membrane"/>
    <property type="evidence" value="ECO:0007669"/>
    <property type="project" value="TreeGrafter"/>
</dbReference>
<dbReference type="Gene3D" id="1.20.1080.10">
    <property type="entry name" value="Glycerol uptake facilitator protein"/>
    <property type="match status" value="2"/>
</dbReference>
<evidence type="ECO:0000256" key="7">
    <source>
        <dbReference type="SAM" id="Phobius"/>
    </source>
</evidence>
<accession>A0AAW1NSC5</accession>
<keyword evidence="3 7" id="KW-1133">Transmembrane helix</keyword>
<dbReference type="EMBL" id="JALJOQ010000147">
    <property type="protein sequence ID" value="KAK9793726.1"/>
    <property type="molecule type" value="Genomic_DNA"/>
</dbReference>
<feature type="region of interest" description="Disordered" evidence="6">
    <location>
        <begin position="275"/>
        <end position="298"/>
    </location>
</feature>
<evidence type="ECO:0000256" key="3">
    <source>
        <dbReference type="ARBA" id="ARBA00022989"/>
    </source>
</evidence>
<protein>
    <recommendedName>
        <fullName evidence="10">Formate/nitrite transporter</fullName>
    </recommendedName>
</protein>
<evidence type="ECO:0000313" key="9">
    <source>
        <dbReference type="Proteomes" id="UP001465755"/>
    </source>
</evidence>